<evidence type="ECO:0000256" key="2">
    <source>
        <dbReference type="PIRNR" id="PIRNR038972"/>
    </source>
</evidence>
<dbReference type="GO" id="GO:0005737">
    <property type="term" value="C:cytoplasm"/>
    <property type="evidence" value="ECO:0007669"/>
    <property type="project" value="UniProtKB-SubCell"/>
</dbReference>
<dbReference type="Gene3D" id="3.40.50.150">
    <property type="entry name" value="Vaccinia Virus protein VP39"/>
    <property type="match status" value="1"/>
</dbReference>
<dbReference type="RefSeq" id="XP_033589468.1">
    <property type="nucleotide sequence ID" value="XM_033731060.1"/>
</dbReference>
<comment type="function">
    <text evidence="2">S-adenosyl-L-methionine-dependent transferase that acts as a component of the wybutosine biosynthesis pathway. Wybutosine is a hyper modified guanosine with a tricyclic base found at the 3'-position adjacent to the anticodon of eukaryotic phenylalanine tRNA. Catalyzes the transfer of the alpha-amino-alpha-carboxypropyl (acp) group from S-adenosyl-L-methionine to the C-7 position of 4-demethylwyosine (imG-14) to produce wybutosine-86.</text>
</comment>
<evidence type="ECO:0000256" key="1">
    <source>
        <dbReference type="ARBA" id="ARBA00049400"/>
    </source>
</evidence>
<dbReference type="SUPFAM" id="SSF53335">
    <property type="entry name" value="S-adenosyl-L-methionine-dependent methyltransferases"/>
    <property type="match status" value="1"/>
</dbReference>
<dbReference type="InterPro" id="IPR030382">
    <property type="entry name" value="MeTrfase_TRM5/TYW2"/>
</dbReference>
<keyword evidence="2" id="KW-0819">tRNA processing</keyword>
<keyword evidence="2" id="KW-0963">Cytoplasm</keyword>
<accession>A0A6A6PRZ3</accession>
<reference evidence="4" key="1">
    <citation type="journal article" date="2020" name="Stud. Mycol.">
        <title>101 Dothideomycetes genomes: a test case for predicting lifestyles and emergence of pathogens.</title>
        <authorList>
            <person name="Haridas S."/>
            <person name="Albert R."/>
            <person name="Binder M."/>
            <person name="Bloem J."/>
            <person name="Labutti K."/>
            <person name="Salamov A."/>
            <person name="Andreopoulos B."/>
            <person name="Baker S."/>
            <person name="Barry K."/>
            <person name="Bills G."/>
            <person name="Bluhm B."/>
            <person name="Cannon C."/>
            <person name="Castanera R."/>
            <person name="Culley D."/>
            <person name="Daum C."/>
            <person name="Ezra D."/>
            <person name="Gonzalez J."/>
            <person name="Henrissat B."/>
            <person name="Kuo A."/>
            <person name="Liang C."/>
            <person name="Lipzen A."/>
            <person name="Lutzoni F."/>
            <person name="Magnuson J."/>
            <person name="Mondo S."/>
            <person name="Nolan M."/>
            <person name="Ohm R."/>
            <person name="Pangilinan J."/>
            <person name="Park H.-J."/>
            <person name="Ramirez L."/>
            <person name="Alfaro M."/>
            <person name="Sun H."/>
            <person name="Tritt A."/>
            <person name="Yoshinaga Y."/>
            <person name="Zwiers L.-H."/>
            <person name="Turgeon B."/>
            <person name="Goodwin S."/>
            <person name="Spatafora J."/>
            <person name="Crous P."/>
            <person name="Grigoriev I."/>
        </authorList>
    </citation>
    <scope>NUCLEOTIDE SEQUENCE</scope>
    <source>
        <strain evidence="4">CBS 113389</strain>
    </source>
</reference>
<dbReference type="InterPro" id="IPR029063">
    <property type="entry name" value="SAM-dependent_MTases_sf"/>
</dbReference>
<keyword evidence="2" id="KW-0949">S-adenosyl-L-methionine</keyword>
<sequence length="354" mass="38944">MDRAIAQWLQQTGQPASKLPTLKLPYTIYGHLLLLSQTAFTSPEWKQVKHELNNDLSTLYPILATHLKITHIAINSAIPPSVSDNVNHEEDNILRSPSNLNPIYGDFGPNTASSHPTNSDFTAAFWTTAKQNGIQQTWTPRWTMFSRGNVSEKARLLDLPSVHLAVEEGKASGAGSCAVDLFVGIGYFAFSYLKAGVRVVVGWDLNPWSVEGLRRGAEANGWDEQVGEAVSAGGEARLLVFNEGNENAGRRIGEMRARLPPVRHVNCGLLPTSRASWRTAVEVLDPELGGWVHVHENFAVAEIESRAEDVREAFQGLCGGREVRIDHVNRLKSYAPGVMHCVIDLHVSPRCNAE</sequence>
<dbReference type="PANTHER" id="PTHR23245">
    <property type="entry name" value="TRNA METHYLTRANSFERASE"/>
    <property type="match status" value="1"/>
</dbReference>
<dbReference type="AlphaFoldDB" id="A0A6A6PRZ3"/>
<dbReference type="InterPro" id="IPR026274">
    <property type="entry name" value="tRNA_wybutosine_synth_prot_2"/>
</dbReference>
<dbReference type="GO" id="GO:0008175">
    <property type="term" value="F:tRNA methyltransferase activity"/>
    <property type="evidence" value="ECO:0007669"/>
    <property type="project" value="TreeGrafter"/>
</dbReference>
<feature type="domain" description="SAM-dependent methyltransferase TRM5/TYW2-type" evidence="3">
    <location>
        <begin position="63"/>
        <end position="349"/>
    </location>
</feature>
<comment type="catalytic activity">
    <reaction evidence="1">
        <text>4-demethylwyosine(37) in tRNA(Phe) + S-adenosyl-L-methionine = 4-demethyl-7-[(3S)-3-amino-3-carboxypropyl]wyosine(37) in tRNA(Phe) + S-methyl-5'-thioadenosine + H(+)</text>
        <dbReference type="Rhea" id="RHEA:36355"/>
        <dbReference type="Rhea" id="RHEA-COMP:10164"/>
        <dbReference type="Rhea" id="RHEA-COMP:10378"/>
        <dbReference type="ChEBI" id="CHEBI:15378"/>
        <dbReference type="ChEBI" id="CHEBI:17509"/>
        <dbReference type="ChEBI" id="CHEBI:59789"/>
        <dbReference type="ChEBI" id="CHEBI:64315"/>
        <dbReference type="ChEBI" id="CHEBI:73550"/>
        <dbReference type="EC" id="2.5.1.114"/>
    </reaction>
</comment>
<evidence type="ECO:0000259" key="3">
    <source>
        <dbReference type="PROSITE" id="PS51684"/>
    </source>
</evidence>
<dbReference type="GO" id="GO:0102522">
    <property type="term" value="F:tRNA 4-demethylwyosine alpha-amino-alpha-carboxypropyltransferase activity"/>
    <property type="evidence" value="ECO:0007669"/>
    <property type="project" value="UniProtKB-EC"/>
</dbReference>
<comment type="similarity">
    <text evidence="2">Belongs to the class I-like SAM-binding methyltransferase superfamily. TRM5/TYW2 family.</text>
</comment>
<name>A0A6A6PRZ3_9PEZI</name>
<dbReference type="Proteomes" id="UP000799767">
    <property type="component" value="Unassembled WGS sequence"/>
</dbReference>
<keyword evidence="4" id="KW-0489">Methyltransferase</keyword>
<comment type="subcellular location">
    <subcellularLocation>
        <location evidence="2">Cytoplasm</location>
    </subcellularLocation>
</comment>
<dbReference type="PANTHER" id="PTHR23245:SF25">
    <property type="entry name" value="TRNA WYBUTOSINE-SYNTHESIZING PROTEIN 2 HOMOLOG"/>
    <property type="match status" value="1"/>
</dbReference>
<dbReference type="GO" id="GO:0030488">
    <property type="term" value="P:tRNA methylation"/>
    <property type="evidence" value="ECO:0007669"/>
    <property type="project" value="TreeGrafter"/>
</dbReference>
<comment type="pathway">
    <text evidence="2">tRNA modification; wybutosine-tRNA(Phe) biosynthesis.</text>
</comment>
<evidence type="ECO:0000313" key="5">
    <source>
        <dbReference type="Proteomes" id="UP000799767"/>
    </source>
</evidence>
<protein>
    <recommendedName>
        <fullName evidence="2">tRNA wybutosine-synthesizing protein 2</fullName>
        <shortName evidence="2">tRNA-yW-synthesizing protein 2</shortName>
    </recommendedName>
    <alternativeName>
        <fullName evidence="2">tRNA(Phe) (4-demethylwyosine(37)-C(7)) aminocarboxypropyltransferase</fullName>
    </alternativeName>
</protein>
<organism evidence="4 5">
    <name type="scientific">Neohortaea acidophila</name>
    <dbReference type="NCBI Taxonomy" id="245834"/>
    <lineage>
        <taxon>Eukaryota</taxon>
        <taxon>Fungi</taxon>
        <taxon>Dikarya</taxon>
        <taxon>Ascomycota</taxon>
        <taxon>Pezizomycotina</taxon>
        <taxon>Dothideomycetes</taxon>
        <taxon>Dothideomycetidae</taxon>
        <taxon>Mycosphaerellales</taxon>
        <taxon>Teratosphaeriaceae</taxon>
        <taxon>Neohortaea</taxon>
    </lineage>
</organism>
<dbReference type="UniPathway" id="UPA00375"/>
<dbReference type="EMBL" id="MU001635">
    <property type="protein sequence ID" value="KAF2482898.1"/>
    <property type="molecule type" value="Genomic_DNA"/>
</dbReference>
<dbReference type="OrthoDB" id="2387925at2759"/>
<dbReference type="PIRSF" id="PIRSF038972">
    <property type="entry name" value="Trm12"/>
    <property type="match status" value="1"/>
</dbReference>
<keyword evidence="2 4" id="KW-0808">Transferase</keyword>
<dbReference type="GO" id="GO:0031591">
    <property type="term" value="P:wybutosine biosynthetic process"/>
    <property type="evidence" value="ECO:0007669"/>
    <property type="project" value="InterPro"/>
</dbReference>
<dbReference type="PROSITE" id="PS51684">
    <property type="entry name" value="SAM_MT_TRM5_TYW2"/>
    <property type="match status" value="1"/>
</dbReference>
<evidence type="ECO:0000313" key="4">
    <source>
        <dbReference type="EMBL" id="KAF2482898.1"/>
    </source>
</evidence>
<proteinExistence type="inferred from homology"/>
<dbReference type="GO" id="GO:0008757">
    <property type="term" value="F:S-adenosylmethionine-dependent methyltransferase activity"/>
    <property type="evidence" value="ECO:0007669"/>
    <property type="project" value="InterPro"/>
</dbReference>
<gene>
    <name evidence="4" type="ORF">BDY17DRAFT_250439</name>
</gene>
<keyword evidence="5" id="KW-1185">Reference proteome</keyword>
<dbReference type="GeneID" id="54472062"/>